<evidence type="ECO:0000256" key="4">
    <source>
        <dbReference type="ARBA" id="ARBA00022960"/>
    </source>
</evidence>
<evidence type="ECO:0000259" key="9">
    <source>
        <dbReference type="PROSITE" id="PS52029"/>
    </source>
</evidence>
<evidence type="ECO:0000256" key="1">
    <source>
        <dbReference type="ARBA" id="ARBA00004752"/>
    </source>
</evidence>
<dbReference type="PROSITE" id="PS51257">
    <property type="entry name" value="PROKAR_LIPOPROTEIN"/>
    <property type="match status" value="1"/>
</dbReference>
<keyword evidence="4 7" id="KW-0133">Cell shape</keyword>
<dbReference type="AlphaFoldDB" id="A0A501W8K0"/>
<dbReference type="PANTHER" id="PTHR36699:SF1">
    <property type="entry name" value="L,D-TRANSPEPTIDASE YAFK-RELATED"/>
    <property type="match status" value="1"/>
</dbReference>
<dbReference type="GO" id="GO:0071555">
    <property type="term" value="P:cell wall organization"/>
    <property type="evidence" value="ECO:0007669"/>
    <property type="project" value="UniProtKB-UniRule"/>
</dbReference>
<dbReference type="SUPFAM" id="SSF141523">
    <property type="entry name" value="L,D-transpeptidase catalytic domain-like"/>
    <property type="match status" value="1"/>
</dbReference>
<evidence type="ECO:0000256" key="7">
    <source>
        <dbReference type="PROSITE-ProRule" id="PRU01373"/>
    </source>
</evidence>
<feature type="active site" description="Proton donor/acceptor" evidence="7">
    <location>
        <position position="126"/>
    </location>
</feature>
<dbReference type="GO" id="GO:0008360">
    <property type="term" value="P:regulation of cell shape"/>
    <property type="evidence" value="ECO:0007669"/>
    <property type="project" value="UniProtKB-UniRule"/>
</dbReference>
<evidence type="ECO:0000313" key="11">
    <source>
        <dbReference type="Proteomes" id="UP000316727"/>
    </source>
</evidence>
<feature type="active site" description="Nucleophile" evidence="7">
    <location>
        <position position="148"/>
    </location>
</feature>
<dbReference type="GO" id="GO:0009252">
    <property type="term" value="P:peptidoglycan biosynthetic process"/>
    <property type="evidence" value="ECO:0007669"/>
    <property type="project" value="UniProtKB-UniPathway"/>
</dbReference>
<dbReference type="PROSITE" id="PS52029">
    <property type="entry name" value="LD_TPASE"/>
    <property type="match status" value="1"/>
</dbReference>
<dbReference type="EMBL" id="VFRQ01000006">
    <property type="protein sequence ID" value="TPE43601.1"/>
    <property type="molecule type" value="Genomic_DNA"/>
</dbReference>
<dbReference type="PANTHER" id="PTHR36699">
    <property type="entry name" value="LD-TRANSPEPTIDASE"/>
    <property type="match status" value="1"/>
</dbReference>
<gene>
    <name evidence="10" type="ORF">FJM65_12660</name>
</gene>
<evidence type="ECO:0000313" key="10">
    <source>
        <dbReference type="EMBL" id="TPE43601.1"/>
    </source>
</evidence>
<protein>
    <recommendedName>
        <fullName evidence="9">L,D-TPase catalytic domain-containing protein</fullName>
    </recommendedName>
</protein>
<dbReference type="RefSeq" id="WP_140621903.1">
    <property type="nucleotide sequence ID" value="NZ_VFRQ01000006.1"/>
</dbReference>
<comment type="caution">
    <text evidence="10">The sequence shown here is derived from an EMBL/GenBank/DDBJ whole genome shotgun (WGS) entry which is preliminary data.</text>
</comment>
<keyword evidence="11" id="KW-1185">Reference proteome</keyword>
<organism evidence="10 11">
    <name type="scientific">Pontibacter mangrovi</name>
    <dbReference type="NCBI Taxonomy" id="2589816"/>
    <lineage>
        <taxon>Bacteria</taxon>
        <taxon>Pseudomonadati</taxon>
        <taxon>Bacteroidota</taxon>
        <taxon>Cytophagia</taxon>
        <taxon>Cytophagales</taxon>
        <taxon>Hymenobacteraceae</taxon>
        <taxon>Pontibacter</taxon>
    </lineage>
</organism>
<evidence type="ECO:0000256" key="6">
    <source>
        <dbReference type="ARBA" id="ARBA00023316"/>
    </source>
</evidence>
<keyword evidence="3" id="KW-0808">Transferase</keyword>
<comment type="similarity">
    <text evidence="2">Belongs to the YkuD family.</text>
</comment>
<evidence type="ECO:0000256" key="2">
    <source>
        <dbReference type="ARBA" id="ARBA00005992"/>
    </source>
</evidence>
<dbReference type="Gene3D" id="2.40.440.10">
    <property type="entry name" value="L,D-transpeptidase catalytic domain-like"/>
    <property type="match status" value="1"/>
</dbReference>
<dbReference type="InterPro" id="IPR038063">
    <property type="entry name" value="Transpep_catalytic_dom"/>
</dbReference>
<keyword evidence="8" id="KW-0812">Transmembrane</keyword>
<proteinExistence type="inferred from homology"/>
<keyword evidence="5 7" id="KW-0573">Peptidoglycan synthesis</keyword>
<dbReference type="GO" id="GO:0016740">
    <property type="term" value="F:transferase activity"/>
    <property type="evidence" value="ECO:0007669"/>
    <property type="project" value="UniProtKB-KW"/>
</dbReference>
<dbReference type="UniPathway" id="UPA00219"/>
<feature type="transmembrane region" description="Helical" evidence="8">
    <location>
        <begin position="6"/>
        <end position="24"/>
    </location>
</feature>
<feature type="domain" description="L,D-TPase catalytic" evidence="9">
    <location>
        <begin position="36"/>
        <end position="172"/>
    </location>
</feature>
<evidence type="ECO:0000256" key="5">
    <source>
        <dbReference type="ARBA" id="ARBA00022984"/>
    </source>
</evidence>
<name>A0A501W8K0_9BACT</name>
<reference evidence="10 11" key="1">
    <citation type="submission" date="2019-06" db="EMBL/GenBank/DDBJ databases">
        <title>A novel bacterium of genus Pontibacter, isolated from marine sediment.</title>
        <authorList>
            <person name="Huang H."/>
            <person name="Mo K."/>
            <person name="Hu Y."/>
        </authorList>
    </citation>
    <scope>NUCLEOTIDE SEQUENCE [LARGE SCALE GENOMIC DNA]</scope>
    <source>
        <strain evidence="10 11">HB172049</strain>
    </source>
</reference>
<keyword evidence="8" id="KW-1133">Transmembrane helix</keyword>
<evidence type="ECO:0000256" key="8">
    <source>
        <dbReference type="SAM" id="Phobius"/>
    </source>
</evidence>
<evidence type="ECO:0000256" key="3">
    <source>
        <dbReference type="ARBA" id="ARBA00022679"/>
    </source>
</evidence>
<sequence length="173" mass="19283">MTRKQIFSFIAVAACIAVTVYYIYPEPKLPVGTQIDKLVVLKSERKLLAYSGGELVKTYTIALGRSPEGDKEYEADKKTPVGSYIINDKNPNSAYYKNLGVSYPNSEDIRYAKSMGKSPGGDIKIHGLRNGTGFISKFHRWFDWTMGCMAITDTEIDELYSAVPLGTPIEIRP</sequence>
<dbReference type="OrthoDB" id="9809748at2"/>
<comment type="pathway">
    <text evidence="1 7">Cell wall biogenesis; peptidoglycan biosynthesis.</text>
</comment>
<dbReference type="GO" id="GO:0004180">
    <property type="term" value="F:carboxypeptidase activity"/>
    <property type="evidence" value="ECO:0007669"/>
    <property type="project" value="UniProtKB-ARBA"/>
</dbReference>
<accession>A0A501W8K0</accession>
<keyword evidence="6 7" id="KW-0961">Cell wall biogenesis/degradation</keyword>
<dbReference type="Pfam" id="PF03734">
    <property type="entry name" value="YkuD"/>
    <property type="match status" value="1"/>
</dbReference>
<dbReference type="CDD" id="cd16913">
    <property type="entry name" value="YkuD_like"/>
    <property type="match status" value="1"/>
</dbReference>
<dbReference type="InterPro" id="IPR005490">
    <property type="entry name" value="LD_TPept_cat_dom"/>
</dbReference>
<keyword evidence="8" id="KW-0472">Membrane</keyword>
<dbReference type="Proteomes" id="UP000316727">
    <property type="component" value="Unassembled WGS sequence"/>
</dbReference>